<sequence>MGLLPTDRWLEEDEGDPFRLCARLVPFFAKASARDIFSYLRRYGMYRSAQQAARLLPRMREQRLWARVGRIYERQRSAWKGPDVPVFLLPADDRNGKMKREFQGKGGVAFADKLFFFLLPDHRDEEIAALVVHEYNHVCRLKRLPNDGRDATLLDAVVMEGLAEHAVAETVGAEQCAGWTKYYTDREMERFWRRYIVPNQHLPVSHPHTSRILYGFGWHPKMGGYAVGYAIVRRCLERGHSLAQLMAMEAKEMAALAGFVVE</sequence>
<accession>A0A679FZD1</accession>
<keyword evidence="3" id="KW-1185">Reference proteome</keyword>
<proteinExistence type="predicted"/>
<evidence type="ECO:0000313" key="2">
    <source>
        <dbReference type="EMBL" id="BBW97091.1"/>
    </source>
</evidence>
<organism evidence="2 3">
    <name type="scientific">Geobacillus subterraneus</name>
    <dbReference type="NCBI Taxonomy" id="129338"/>
    <lineage>
        <taxon>Bacteria</taxon>
        <taxon>Bacillati</taxon>
        <taxon>Bacillota</taxon>
        <taxon>Bacilli</taxon>
        <taxon>Bacillales</taxon>
        <taxon>Anoxybacillaceae</taxon>
        <taxon>Geobacillus</taxon>
    </lineage>
</organism>
<evidence type="ECO:0000313" key="3">
    <source>
        <dbReference type="Proteomes" id="UP000501421"/>
    </source>
</evidence>
<evidence type="ECO:0000259" key="1">
    <source>
        <dbReference type="Pfam" id="PF10026"/>
    </source>
</evidence>
<dbReference type="Proteomes" id="UP000501421">
    <property type="component" value="Chromosome"/>
</dbReference>
<dbReference type="AlphaFoldDB" id="A0A679FZD1"/>
<name>A0A679FZD1_9BACL</name>
<protein>
    <recommendedName>
        <fullName evidence="1">DUF2268 domain-containing protein</fullName>
    </recommendedName>
</protein>
<dbReference type="Pfam" id="PF10026">
    <property type="entry name" value="DUF2268"/>
    <property type="match status" value="1"/>
</dbReference>
<dbReference type="EMBL" id="AP022557">
    <property type="protein sequence ID" value="BBW97091.1"/>
    <property type="molecule type" value="Genomic_DNA"/>
</dbReference>
<dbReference type="RefSeq" id="WP_172418620.1">
    <property type="nucleotide sequence ID" value="NZ_AP022557.1"/>
</dbReference>
<feature type="domain" description="DUF2268" evidence="1">
    <location>
        <begin position="64"/>
        <end position="253"/>
    </location>
</feature>
<dbReference type="InterPro" id="IPR018728">
    <property type="entry name" value="DUF2268"/>
</dbReference>
<gene>
    <name evidence="2" type="primary">yjaZ</name>
    <name evidence="2" type="ORF">GsuE55_19240</name>
</gene>
<reference evidence="3" key="1">
    <citation type="journal article" date="2020" name="Microbiol. Resour. Announc.">
        <title>Complete Genome Sequence of Geobacillus sp. Strain E55-1, Isolated from Mine Geyser in Japan.</title>
        <authorList>
            <person name="Miyazaki K."/>
            <person name="Hase E."/>
            <person name="Tokito N."/>
        </authorList>
    </citation>
    <scope>NUCLEOTIDE SEQUENCE [LARGE SCALE GENOMIC DNA]</scope>
    <source>
        <strain evidence="3">E55-1</strain>
    </source>
</reference>